<comment type="cofactor">
    <cofactor evidence="5">
        <name>Zn(2+)</name>
        <dbReference type="ChEBI" id="CHEBI:29105"/>
    </cofactor>
    <text evidence="5">Binds 1 zinc ion per subunit.</text>
</comment>
<accession>A0A4P6UZI8</accession>
<evidence type="ECO:0000313" key="7">
    <source>
        <dbReference type="EMBL" id="QBK29410.1"/>
    </source>
</evidence>
<protein>
    <recommendedName>
        <fullName evidence="5">Adenine deaminase</fullName>
        <shortName evidence="5">ADE</shortName>
        <ecNumber evidence="5">3.5.4.2</ecNumber>
    </recommendedName>
    <alternativeName>
        <fullName evidence="5">Adenine aminohydrolase</fullName>
        <shortName evidence="5">AAH</shortName>
    </alternativeName>
</protein>
<proteinExistence type="inferred from homology"/>
<dbReference type="EC" id="3.5.4.2" evidence="5"/>
<dbReference type="InterPro" id="IPR032466">
    <property type="entry name" value="Metal_Hydrolase"/>
</dbReference>
<dbReference type="RefSeq" id="WP_131615113.1">
    <property type="nucleotide sequence ID" value="NZ_CP036532.1"/>
</dbReference>
<evidence type="ECO:0000256" key="4">
    <source>
        <dbReference type="ARBA" id="ARBA00023080"/>
    </source>
</evidence>
<keyword evidence="2 5" id="KW-0378">Hydrolase</keyword>
<evidence type="ECO:0000256" key="5">
    <source>
        <dbReference type="HAMAP-Rule" id="MF_01962"/>
    </source>
</evidence>
<comment type="catalytic activity">
    <reaction evidence="5">
        <text>adenine + H2O + H(+) = hypoxanthine + NH4(+)</text>
        <dbReference type="Rhea" id="RHEA:23688"/>
        <dbReference type="ChEBI" id="CHEBI:15377"/>
        <dbReference type="ChEBI" id="CHEBI:15378"/>
        <dbReference type="ChEBI" id="CHEBI:16708"/>
        <dbReference type="ChEBI" id="CHEBI:17368"/>
        <dbReference type="ChEBI" id="CHEBI:28938"/>
        <dbReference type="EC" id="3.5.4.2"/>
    </reaction>
</comment>
<organism evidence="7 8">
    <name type="scientific">Roseitalea porphyridii</name>
    <dbReference type="NCBI Taxonomy" id="1852022"/>
    <lineage>
        <taxon>Bacteria</taxon>
        <taxon>Pseudomonadati</taxon>
        <taxon>Pseudomonadota</taxon>
        <taxon>Alphaproteobacteria</taxon>
        <taxon>Hyphomicrobiales</taxon>
        <taxon>Ahrensiaceae</taxon>
        <taxon>Roseitalea</taxon>
    </lineage>
</organism>
<dbReference type="AlphaFoldDB" id="A0A4P6UZI8"/>
<comment type="function">
    <text evidence="5">Catalyzes the hydrolytic deamination of adenine to hypoxanthine. Plays an important role in the purine salvage pathway and in nitrogen catabolism.</text>
</comment>
<dbReference type="GO" id="GO:0000034">
    <property type="term" value="F:adenine deaminase activity"/>
    <property type="evidence" value="ECO:0007669"/>
    <property type="project" value="UniProtKB-UniRule"/>
</dbReference>
<dbReference type="GO" id="GO:0043103">
    <property type="term" value="P:hypoxanthine salvage"/>
    <property type="evidence" value="ECO:0007669"/>
    <property type="project" value="UniProtKB-UniRule"/>
</dbReference>
<keyword evidence="8" id="KW-1185">Reference proteome</keyword>
<feature type="active site" description="Proton donor" evidence="5">
    <location>
        <position position="189"/>
    </location>
</feature>
<dbReference type="GO" id="GO:0006146">
    <property type="term" value="P:adenine catabolic process"/>
    <property type="evidence" value="ECO:0007669"/>
    <property type="project" value="UniProtKB-UniRule"/>
</dbReference>
<feature type="binding site" evidence="5">
    <location>
        <position position="8"/>
    </location>
    <ligand>
        <name>Zn(2+)</name>
        <dbReference type="ChEBI" id="CHEBI:29105"/>
        <note>catalytic</note>
    </ligand>
</feature>
<dbReference type="GO" id="GO:0008270">
    <property type="term" value="F:zinc ion binding"/>
    <property type="evidence" value="ECO:0007669"/>
    <property type="project" value="UniProtKB-UniRule"/>
</dbReference>
<dbReference type="CDD" id="cd01320">
    <property type="entry name" value="ADA"/>
    <property type="match status" value="1"/>
</dbReference>
<evidence type="ECO:0000256" key="3">
    <source>
        <dbReference type="ARBA" id="ARBA00022833"/>
    </source>
</evidence>
<dbReference type="KEGG" id="rpod:E0E05_01650"/>
<sequence length="324" mass="35030">MVPKAELHCHIEGAVSPALAARQAAAYGIDLSAIIVDGAYRWTDFTEFLHVYDTVAALFRTREDYALLAHDYLTGLAAEGCLYSEFFISTDHAEMTGLAPQAYIEGLAEGIERAKAETGIEGRMIATGLRHGGPEAVERAARFIVDHPHPLVTGFGMAGDERMHHPADFVRAFGIAREAGLRITVHAGELCGAQSVRDALDHLAPERIGHGVRAIEDPALVERLADEAIVLETCPASNIALKVFADYPSHPFVALREAGVKVTLNSDDPPHFHSSLANEYAIARDHFGLDDAALTKVTRTAIEAAFCDEETRTRLLARLGDGKA</sequence>
<evidence type="ECO:0000256" key="1">
    <source>
        <dbReference type="ARBA" id="ARBA00022723"/>
    </source>
</evidence>
<dbReference type="Proteomes" id="UP000293719">
    <property type="component" value="Chromosome"/>
</dbReference>
<evidence type="ECO:0000256" key="2">
    <source>
        <dbReference type="ARBA" id="ARBA00022801"/>
    </source>
</evidence>
<gene>
    <name evidence="7" type="ORF">E0E05_01650</name>
</gene>
<dbReference type="GeneID" id="90765986"/>
<feature type="domain" description="Adenosine deaminase" evidence="6">
    <location>
        <begin position="3"/>
        <end position="319"/>
    </location>
</feature>
<dbReference type="PANTHER" id="PTHR43114">
    <property type="entry name" value="ADENINE DEAMINASE"/>
    <property type="match status" value="1"/>
</dbReference>
<feature type="binding site" evidence="5">
    <location>
        <position position="186"/>
    </location>
    <ligand>
        <name>Zn(2+)</name>
        <dbReference type="ChEBI" id="CHEBI:29105"/>
        <note>catalytic</note>
    </ligand>
</feature>
<dbReference type="NCBIfam" id="TIGR01430">
    <property type="entry name" value="aden_deam"/>
    <property type="match status" value="1"/>
</dbReference>
<dbReference type="PANTHER" id="PTHR43114:SF6">
    <property type="entry name" value="ADENINE DEAMINASE"/>
    <property type="match status" value="1"/>
</dbReference>
<dbReference type="NCBIfam" id="NF006848">
    <property type="entry name" value="PRK09358.1-3"/>
    <property type="match status" value="1"/>
</dbReference>
<feature type="binding site" evidence="5">
    <location>
        <position position="267"/>
    </location>
    <ligand>
        <name>Zn(2+)</name>
        <dbReference type="ChEBI" id="CHEBI:29105"/>
        <note>catalytic</note>
    </ligand>
</feature>
<feature type="site" description="Important for catalytic activity" evidence="5">
    <location>
        <position position="210"/>
    </location>
</feature>
<evidence type="ECO:0000259" key="6">
    <source>
        <dbReference type="Pfam" id="PF00962"/>
    </source>
</evidence>
<comment type="similarity">
    <text evidence="5">Belongs to the metallo-dependent hydrolases superfamily. Adenosine and AMP deaminases family. Adenine deaminase type 2 subfamily.</text>
</comment>
<evidence type="ECO:0000313" key="8">
    <source>
        <dbReference type="Proteomes" id="UP000293719"/>
    </source>
</evidence>
<dbReference type="GO" id="GO:0009117">
    <property type="term" value="P:nucleotide metabolic process"/>
    <property type="evidence" value="ECO:0007669"/>
    <property type="project" value="UniProtKB-KW"/>
</dbReference>
<dbReference type="InterPro" id="IPR001365">
    <property type="entry name" value="A_deaminase_dom"/>
</dbReference>
<dbReference type="Pfam" id="PF00962">
    <property type="entry name" value="A_deaminase"/>
    <property type="match status" value="1"/>
</dbReference>
<dbReference type="HAMAP" id="MF_01962">
    <property type="entry name" value="Adenine_deaminase"/>
    <property type="match status" value="1"/>
</dbReference>
<dbReference type="Gene3D" id="3.20.20.140">
    <property type="entry name" value="Metal-dependent hydrolases"/>
    <property type="match status" value="1"/>
</dbReference>
<keyword evidence="3 5" id="KW-0862">Zinc</keyword>
<dbReference type="InterPro" id="IPR006330">
    <property type="entry name" value="Ado/ade_deaminase"/>
</dbReference>
<dbReference type="OrthoDB" id="105475at2"/>
<dbReference type="EMBL" id="CP036532">
    <property type="protein sequence ID" value="QBK29410.1"/>
    <property type="molecule type" value="Genomic_DNA"/>
</dbReference>
<feature type="binding site" evidence="5">
    <location>
        <position position="268"/>
    </location>
    <ligand>
        <name>substrate</name>
    </ligand>
</feature>
<reference evidence="7 8" key="1">
    <citation type="journal article" date="2017" name="Int. J. Syst. Evol. Microbiol.">
        <title>Roseitalea porphyridii gen. nov., sp. nov., isolated from a red alga, and reclassification of Hoeflea suaedae Chung et al. 2013 as Pseudohoeflea suaedae gen. nov., comb. nov.</title>
        <authorList>
            <person name="Hyeon J.W."/>
            <person name="Jeong S.E."/>
            <person name="Baek K."/>
            <person name="Jeon C.O."/>
        </authorList>
    </citation>
    <scope>NUCLEOTIDE SEQUENCE [LARGE SCALE GENOMIC DNA]</scope>
    <source>
        <strain evidence="7 8">MA7-20</strain>
    </source>
</reference>
<feature type="binding site" evidence="5">
    <location>
        <position position="10"/>
    </location>
    <ligand>
        <name>Zn(2+)</name>
        <dbReference type="ChEBI" id="CHEBI:29105"/>
        <note>catalytic</note>
    </ligand>
</feature>
<dbReference type="InterPro" id="IPR028892">
    <property type="entry name" value="ADE"/>
</dbReference>
<dbReference type="SUPFAM" id="SSF51556">
    <property type="entry name" value="Metallo-dependent hydrolases"/>
    <property type="match status" value="1"/>
</dbReference>
<name>A0A4P6UZI8_9HYPH</name>
<keyword evidence="1 5" id="KW-0479">Metal-binding</keyword>
<keyword evidence="4 5" id="KW-0546">Nucleotide metabolism</keyword>